<evidence type="ECO:0000256" key="1">
    <source>
        <dbReference type="ARBA" id="ARBA00022448"/>
    </source>
</evidence>
<evidence type="ECO:0000256" key="2">
    <source>
        <dbReference type="ARBA" id="ARBA00022741"/>
    </source>
</evidence>
<dbReference type="InterPro" id="IPR003593">
    <property type="entry name" value="AAA+_ATPase"/>
</dbReference>
<dbReference type="AlphaFoldDB" id="A0A3M2KWG6"/>
<feature type="region of interest" description="Disordered" evidence="4">
    <location>
        <begin position="1"/>
        <end position="22"/>
    </location>
</feature>
<dbReference type="SMART" id="SM00382">
    <property type="entry name" value="AAA"/>
    <property type="match status" value="1"/>
</dbReference>
<dbReference type="Gene3D" id="3.40.50.300">
    <property type="entry name" value="P-loop containing nucleotide triphosphate hydrolases"/>
    <property type="match status" value="1"/>
</dbReference>
<dbReference type="PANTHER" id="PTHR42788">
    <property type="entry name" value="TAURINE IMPORT ATP-BINDING PROTEIN-RELATED"/>
    <property type="match status" value="1"/>
</dbReference>
<dbReference type="GO" id="GO:0005524">
    <property type="term" value="F:ATP binding"/>
    <property type="evidence" value="ECO:0007669"/>
    <property type="project" value="UniProtKB-KW"/>
</dbReference>
<proteinExistence type="predicted"/>
<reference evidence="6 7" key="1">
    <citation type="submission" date="2018-10" db="EMBL/GenBank/DDBJ databases">
        <title>Isolation from cow dung.</title>
        <authorList>
            <person name="Ling L."/>
        </authorList>
    </citation>
    <scope>NUCLEOTIDE SEQUENCE [LARGE SCALE GENOMIC DNA]</scope>
    <source>
        <strain evidence="6 7">NEAU-LL90</strain>
    </source>
</reference>
<name>A0A3M2KWG6_9NOCA</name>
<organism evidence="6 7">
    <name type="scientific">Nocardia stercoris</name>
    <dbReference type="NCBI Taxonomy" id="2483361"/>
    <lineage>
        <taxon>Bacteria</taxon>
        <taxon>Bacillati</taxon>
        <taxon>Actinomycetota</taxon>
        <taxon>Actinomycetes</taxon>
        <taxon>Mycobacteriales</taxon>
        <taxon>Nocardiaceae</taxon>
        <taxon>Nocardia</taxon>
    </lineage>
</organism>
<evidence type="ECO:0000256" key="3">
    <source>
        <dbReference type="ARBA" id="ARBA00022840"/>
    </source>
</evidence>
<dbReference type="GO" id="GO:0016887">
    <property type="term" value="F:ATP hydrolysis activity"/>
    <property type="evidence" value="ECO:0007669"/>
    <property type="project" value="InterPro"/>
</dbReference>
<dbReference type="InterPro" id="IPR003439">
    <property type="entry name" value="ABC_transporter-like_ATP-bd"/>
</dbReference>
<dbReference type="RefSeq" id="WP_122190426.1">
    <property type="nucleotide sequence ID" value="NZ_RFFH01000012.1"/>
</dbReference>
<keyword evidence="1" id="KW-0813">Transport</keyword>
<accession>A0A3M2KWG6</accession>
<keyword evidence="7" id="KW-1185">Reference proteome</keyword>
<dbReference type="CDD" id="cd03293">
    <property type="entry name" value="ABC_NrtD_SsuB_transporters"/>
    <property type="match status" value="1"/>
</dbReference>
<feature type="domain" description="ABC transporter" evidence="5">
    <location>
        <begin position="34"/>
        <end position="255"/>
    </location>
</feature>
<dbReference type="PANTHER" id="PTHR42788:SF13">
    <property type="entry name" value="ALIPHATIC SULFONATES IMPORT ATP-BINDING PROTEIN SSUB"/>
    <property type="match status" value="1"/>
</dbReference>
<comment type="caution">
    <text evidence="6">The sequence shown here is derived from an EMBL/GenBank/DDBJ whole genome shotgun (WGS) entry which is preliminary data.</text>
</comment>
<dbReference type="Pfam" id="PF00005">
    <property type="entry name" value="ABC_tran"/>
    <property type="match status" value="1"/>
</dbReference>
<gene>
    <name evidence="6" type="ORF">EBN03_24290</name>
</gene>
<sequence length="282" mass="29565">MSSTTSQGISGEGRARTGAGGTVYADPAPVPSALAFRNVSLVFGNGTRALDGIDIDIRPGEFVSLVGPSGCGKSTLLRVAAGFDRPTDGTVETAGGTLGYVFQDATLLAWRSVLRNVELPAELAGIGKATRRAAALDAIERVGLSGFENHKPAQLSGGMRMRASIARALTTEPQLFLFDEPFGALDEITRQRLNEEVSALYRRSGFTGVFVTHSVAEAVFMSTRIVVLTGRPGRVAADIAVPLDFPRTPEVRYTPEFGAVAATVSAALRQADVATPAERAAA</sequence>
<dbReference type="PROSITE" id="PS50893">
    <property type="entry name" value="ABC_TRANSPORTER_2"/>
    <property type="match status" value="1"/>
</dbReference>
<dbReference type="OrthoDB" id="8773773at2"/>
<evidence type="ECO:0000256" key="4">
    <source>
        <dbReference type="SAM" id="MobiDB-lite"/>
    </source>
</evidence>
<dbReference type="InterPro" id="IPR050166">
    <property type="entry name" value="ABC_transporter_ATP-bind"/>
</dbReference>
<evidence type="ECO:0000259" key="5">
    <source>
        <dbReference type="PROSITE" id="PS50893"/>
    </source>
</evidence>
<dbReference type="PROSITE" id="PS00211">
    <property type="entry name" value="ABC_TRANSPORTER_1"/>
    <property type="match status" value="1"/>
</dbReference>
<dbReference type="Proteomes" id="UP000279275">
    <property type="component" value="Unassembled WGS sequence"/>
</dbReference>
<dbReference type="InterPro" id="IPR027417">
    <property type="entry name" value="P-loop_NTPase"/>
</dbReference>
<dbReference type="EMBL" id="RFFH01000012">
    <property type="protein sequence ID" value="RMI29912.1"/>
    <property type="molecule type" value="Genomic_DNA"/>
</dbReference>
<protein>
    <submittedName>
        <fullName evidence="6">ABC transporter ATP-binding protein</fullName>
    </submittedName>
</protein>
<dbReference type="SUPFAM" id="SSF52540">
    <property type="entry name" value="P-loop containing nucleoside triphosphate hydrolases"/>
    <property type="match status" value="1"/>
</dbReference>
<evidence type="ECO:0000313" key="6">
    <source>
        <dbReference type="EMBL" id="RMI29912.1"/>
    </source>
</evidence>
<evidence type="ECO:0000313" key="7">
    <source>
        <dbReference type="Proteomes" id="UP000279275"/>
    </source>
</evidence>
<keyword evidence="3 6" id="KW-0067">ATP-binding</keyword>
<keyword evidence="2" id="KW-0547">Nucleotide-binding</keyword>
<dbReference type="InterPro" id="IPR017871">
    <property type="entry name" value="ABC_transporter-like_CS"/>
</dbReference>